<evidence type="ECO:0000259" key="5">
    <source>
        <dbReference type="Pfam" id="PF00884"/>
    </source>
</evidence>
<dbReference type="EMBL" id="JACJVQ010000024">
    <property type="protein sequence ID" value="MBB6637678.1"/>
    <property type="molecule type" value="Genomic_DNA"/>
</dbReference>
<dbReference type="GO" id="GO:0004065">
    <property type="term" value="F:arylsulfatase activity"/>
    <property type="evidence" value="ECO:0007669"/>
    <property type="project" value="TreeGrafter"/>
</dbReference>
<evidence type="ECO:0000313" key="7">
    <source>
        <dbReference type="Proteomes" id="UP000535838"/>
    </source>
</evidence>
<protein>
    <submittedName>
        <fullName evidence="6">Sulfatase-like hydrolase/transferase</fullName>
    </submittedName>
</protein>
<evidence type="ECO:0000256" key="2">
    <source>
        <dbReference type="ARBA" id="ARBA00022723"/>
    </source>
</evidence>
<dbReference type="RefSeq" id="WP_185122888.1">
    <property type="nucleotide sequence ID" value="NZ_JACJVQ010000024.1"/>
</dbReference>
<dbReference type="AlphaFoldDB" id="A0A841T5U6"/>
<reference evidence="6 7" key="1">
    <citation type="submission" date="2020-08" db="EMBL/GenBank/DDBJ databases">
        <title>Cohnella phylogeny.</title>
        <authorList>
            <person name="Dunlap C."/>
        </authorList>
    </citation>
    <scope>NUCLEOTIDE SEQUENCE [LARGE SCALE GENOMIC DNA]</scope>
    <source>
        <strain evidence="6 7">DSM 25241</strain>
    </source>
</reference>
<dbReference type="InterPro" id="IPR024607">
    <property type="entry name" value="Sulfatase_CS"/>
</dbReference>
<evidence type="ECO:0000256" key="4">
    <source>
        <dbReference type="ARBA" id="ARBA00022837"/>
    </source>
</evidence>
<dbReference type="Gene3D" id="3.40.720.10">
    <property type="entry name" value="Alkaline Phosphatase, subunit A"/>
    <property type="match status" value="1"/>
</dbReference>
<accession>A0A841T5U6</accession>
<dbReference type="PANTHER" id="PTHR42693">
    <property type="entry name" value="ARYLSULFATASE FAMILY MEMBER"/>
    <property type="match status" value="1"/>
</dbReference>
<dbReference type="InterPro" id="IPR000917">
    <property type="entry name" value="Sulfatase_N"/>
</dbReference>
<organism evidence="6 7">
    <name type="scientific">Cohnella thailandensis</name>
    <dbReference type="NCBI Taxonomy" id="557557"/>
    <lineage>
        <taxon>Bacteria</taxon>
        <taxon>Bacillati</taxon>
        <taxon>Bacillota</taxon>
        <taxon>Bacilli</taxon>
        <taxon>Bacillales</taxon>
        <taxon>Paenibacillaceae</taxon>
        <taxon>Cohnella</taxon>
    </lineage>
</organism>
<evidence type="ECO:0000313" key="6">
    <source>
        <dbReference type="EMBL" id="MBB6637678.1"/>
    </source>
</evidence>
<feature type="domain" description="Sulfatase N-terminal" evidence="5">
    <location>
        <begin position="5"/>
        <end position="330"/>
    </location>
</feature>
<comment type="caution">
    <text evidence="6">The sequence shown here is derived from an EMBL/GenBank/DDBJ whole genome shotgun (WGS) entry which is preliminary data.</text>
</comment>
<comment type="similarity">
    <text evidence="1">Belongs to the sulfatase family.</text>
</comment>
<gene>
    <name evidence="6" type="ORF">H7B67_26440</name>
</gene>
<proteinExistence type="inferred from homology"/>
<dbReference type="PROSITE" id="PS00523">
    <property type="entry name" value="SULFATASE_1"/>
    <property type="match status" value="1"/>
</dbReference>
<evidence type="ECO:0000256" key="1">
    <source>
        <dbReference type="ARBA" id="ARBA00008779"/>
    </source>
</evidence>
<dbReference type="PANTHER" id="PTHR42693:SF53">
    <property type="entry name" value="ENDO-4-O-SULFATASE"/>
    <property type="match status" value="1"/>
</dbReference>
<keyword evidence="3 6" id="KW-0378">Hydrolase</keyword>
<sequence length="433" mass="48267">MQKRPNIVLVYCDDLGYGDLGCYGSDAIRTPHLDRLAEEGARFTDWYSNSPVCSPSRASLLTGRYPARTGIERILTGKRGSAGLPSDVPTISSVLKSHGYRTGLFGKWHLGTHPDNAPSAHGFDEAFGFLAGCVDYYSHIFYWEQAGGVNPVHDLWHNGREVWRNGEYLTDLITDRTIEFIEASRNEPFFAYVAYNAPHYPMHAPQRYLDRYPELPADRRIMAAMISAVDDGVGAIADALKRKGCYEDTIFFFSSDNGPSTESRNYLDGNEDKYYGGSAGLFRGHKASLFEGGIREPAIWSYPAAVQAGQVRREPCMMADVLPTILDLADLPPLSSVDGDSVSSLLRGGEGMARERLFWSYGDQAAVREGDWKLVLNGRIDFTETAPDAVHLSDLGSDPSERVNLKDEYPEITERLRRAVREWLEKTKNEGNI</sequence>
<name>A0A841T5U6_9BACL</name>
<evidence type="ECO:0000256" key="3">
    <source>
        <dbReference type="ARBA" id="ARBA00022801"/>
    </source>
</evidence>
<keyword evidence="4" id="KW-0106">Calcium</keyword>
<dbReference type="Proteomes" id="UP000535838">
    <property type="component" value="Unassembled WGS sequence"/>
</dbReference>
<dbReference type="GO" id="GO:0016740">
    <property type="term" value="F:transferase activity"/>
    <property type="evidence" value="ECO:0007669"/>
    <property type="project" value="UniProtKB-KW"/>
</dbReference>
<dbReference type="InterPro" id="IPR017850">
    <property type="entry name" value="Alkaline_phosphatase_core_sf"/>
</dbReference>
<keyword evidence="6" id="KW-0808">Transferase</keyword>
<dbReference type="GO" id="GO:0046872">
    <property type="term" value="F:metal ion binding"/>
    <property type="evidence" value="ECO:0007669"/>
    <property type="project" value="UniProtKB-KW"/>
</dbReference>
<dbReference type="Pfam" id="PF00884">
    <property type="entry name" value="Sulfatase"/>
    <property type="match status" value="1"/>
</dbReference>
<keyword evidence="2" id="KW-0479">Metal-binding</keyword>
<keyword evidence="7" id="KW-1185">Reference proteome</keyword>
<dbReference type="Gene3D" id="3.30.1120.10">
    <property type="match status" value="1"/>
</dbReference>
<dbReference type="SUPFAM" id="SSF53649">
    <property type="entry name" value="Alkaline phosphatase-like"/>
    <property type="match status" value="1"/>
</dbReference>
<dbReference type="InterPro" id="IPR050738">
    <property type="entry name" value="Sulfatase"/>
</dbReference>